<proteinExistence type="predicted"/>
<keyword evidence="2" id="KW-1185">Reference proteome</keyword>
<organism evidence="1 2">
    <name type="scientific">Candidatus Phycosocius bacilliformis</name>
    <dbReference type="NCBI Taxonomy" id="1445552"/>
    <lineage>
        <taxon>Bacteria</taxon>
        <taxon>Pseudomonadati</taxon>
        <taxon>Pseudomonadota</taxon>
        <taxon>Alphaproteobacteria</taxon>
        <taxon>Caulobacterales</taxon>
        <taxon>Caulobacterales incertae sedis</taxon>
        <taxon>Candidatus Phycosocius</taxon>
    </lineage>
</organism>
<gene>
    <name evidence="1" type="ORF">PbB2_02531</name>
</gene>
<protein>
    <submittedName>
        <fullName evidence="1">Uncharacterized protein</fullName>
    </submittedName>
</protein>
<dbReference type="Proteomes" id="UP000245086">
    <property type="component" value="Unassembled WGS sequence"/>
</dbReference>
<dbReference type="AlphaFoldDB" id="A0A2P2ECQ4"/>
<reference evidence="1 2" key="1">
    <citation type="journal article" date="2018" name="Genome Announc.">
        <title>Draft Genome Sequence of "Candidatus Phycosocius bacilliformis," an Alphaproteobacterial Ectosymbiont of the Hydrocarbon-Producing Green Alga Botryococcus braunii.</title>
        <authorList>
            <person name="Tanabe Y."/>
            <person name="Yamaguchi H."/>
            <person name="Watanabe M.M."/>
        </authorList>
    </citation>
    <scope>NUCLEOTIDE SEQUENCE [LARGE SCALE GENOMIC DNA]</scope>
    <source>
        <strain evidence="1 2">BOTRYCO-2</strain>
    </source>
</reference>
<evidence type="ECO:0000313" key="1">
    <source>
        <dbReference type="EMBL" id="GBF58842.1"/>
    </source>
</evidence>
<name>A0A2P2ECQ4_9PROT</name>
<accession>A0A2P2ECQ4</accession>
<evidence type="ECO:0000313" key="2">
    <source>
        <dbReference type="Proteomes" id="UP000245086"/>
    </source>
</evidence>
<sequence>MINLPADPIQPGATPRECPAAENLMPGNLSEIMDALKGLTTKGLIRRGTSRSTLDGSECY</sequence>
<comment type="caution">
    <text evidence="1">The sequence shown here is derived from an EMBL/GenBank/DDBJ whole genome shotgun (WGS) entry which is preliminary data.</text>
</comment>
<dbReference type="EMBL" id="BFBR01000008">
    <property type="protein sequence ID" value="GBF58842.1"/>
    <property type="molecule type" value="Genomic_DNA"/>
</dbReference>